<keyword evidence="10" id="KW-0315">Glutamine amidotransferase</keyword>
<keyword evidence="12" id="KW-0408">Iron</keyword>
<keyword evidence="8" id="KW-0479">Metal-binding</keyword>
<dbReference type="InterPro" id="IPR006982">
    <property type="entry name" value="Glu_synth_centr_N"/>
</dbReference>
<evidence type="ECO:0000256" key="4">
    <source>
        <dbReference type="ARBA" id="ARBA00009716"/>
    </source>
</evidence>
<keyword evidence="7" id="KW-0288">FMN</keyword>
<dbReference type="Gene3D" id="3.60.20.10">
    <property type="entry name" value="Glutamine Phosphoribosylpyrophosphate, subunit 1, domain 1"/>
    <property type="match status" value="1"/>
</dbReference>
<dbReference type="GO" id="GO:0016041">
    <property type="term" value="F:glutamate synthase (ferredoxin) activity"/>
    <property type="evidence" value="ECO:0007669"/>
    <property type="project" value="UniProtKB-EC"/>
</dbReference>
<keyword evidence="6" id="KW-0285">Flavoprotein</keyword>
<dbReference type="EMBL" id="CP001720">
    <property type="protein sequence ID" value="ACV64465.1"/>
    <property type="molecule type" value="Genomic_DNA"/>
</dbReference>
<dbReference type="CDD" id="cd02808">
    <property type="entry name" value="GltS_FMN"/>
    <property type="match status" value="1"/>
</dbReference>
<dbReference type="GO" id="GO:0006537">
    <property type="term" value="P:glutamate biosynthetic process"/>
    <property type="evidence" value="ECO:0007669"/>
    <property type="project" value="UniProtKB-KW"/>
</dbReference>
<evidence type="ECO:0000256" key="1">
    <source>
        <dbReference type="ARBA" id="ARBA00001917"/>
    </source>
</evidence>
<dbReference type="HOGENOM" id="CLU_000422_8_2_9"/>
<dbReference type="Pfam" id="PF01493">
    <property type="entry name" value="GXGXG"/>
    <property type="match status" value="1"/>
</dbReference>
<dbReference type="MEROPS" id="C44.003"/>
<comment type="similarity">
    <text evidence="4">Belongs to the glutamate synthase family.</text>
</comment>
<evidence type="ECO:0000313" key="19">
    <source>
        <dbReference type="Proteomes" id="UP000002217"/>
    </source>
</evidence>
<sequence length="1521" mass="169177">MQQSYGLPRRQGLYDPAFEHDACGMGFVVNINGERSHDIIDQALTVLENLSHRGASGADENTGDGAGILIQIPHDFFKRESEVIGFDLPEQGSYGVGMIFAHKYDDFRKTQMETFEKIVREEGQKILGWREVPVDKAIIGESAKAVMPRFVQVFISKDAGIKDEMDFERKLYTIRKRAEKVIVPMCEDKGGAFYIASLSSKTIVYKGMLTAEQLRNFYLDLADLDFVSALAMIHSRFSTNTFPSWERAHPNRYLVHNGEINTIRGNVNWMKARQKCIDSPLFDDISKVYPIVDETGSDSAMFDNSLEFLHLTGRSLPHAVMMMIPEPWERNELMSQEKKDFYKFHDFLMEPWDGPAAMAFTDGVVIGGVLDRNGLRPSRYYVTKDDRVVMASEVGVMDIKPENVKYKGRLEPGRMLLIDTEQKRIISDEELKRSVSMSQPYVEWNSRHIIPLCNIPVEKVKEESVKGELVKRQKAFGYTYEDIKSIIQPMAVTGVDPVGAMGMDSPLAVLSEKPQMLYLYFKQLFAQVTNPPIDGIREEIITSSSILLGNSGNLLDPDRENTASIALEHPILTNEQLNTIKQLNNDKFKAATISILYNMSKGARAMERALDRIFKEADKAIREGANIIILSDRGVNESLAPIPALLASSGLHQHLIRKEIRTNVGIVLESGEPREVHHFCTLIGYGVTAINPYLAYETIKELAEKGLLEGKTYEDGIKNFIKASVKGMLKVLTKMGISTIKSYHGAQIFEAVGLRKDLIDRYFTFTPSRVEGIGLEEIATENQLRHESAYLENSPYAGTLEVGGYFQCKDDGEVHMYNPETIYQLQRACREGDYSLYKDFSRKINDEEIYTLRNLLDFKYDTGDTIPIEEVEPVEAIVRRFKTGAMSYGSISKEAHECLAIAMNRLGGKSNTGEGGEDIERFKVMDNGDSKKSAIKQVASGRFGVTSNYLVNSQEIQIKMAQGAKPGEGGQLPGRKVYPAIARVRHSTPGVDLISPPPHHDIYSIEDLAELIHDLKNANKDALINVKLVSEVGVGTIAAGVAKGKADVILISGYDGGTGASPRTSIRNAGLPWELGLAETHQTLVLNKLRDRVVLETDGKMLSGRDVIIAAMLGAEEYGFATTPLIALGCVMMRVCNLNTCPVGIATQNEKLRKNFTGKPEHVENYMRFVAQEMREIMAKLGFRTIDEMVGRTDKLKHKENTKHWKAATVDLSRVLYQPYAGADVGRFHSQAQNHGLDKSLDMKRLLRMCKPALENGKSIRAKIKINNTDRVVGTIIGSEISKRYGENGLPEDTIKLTFVGSAGQSFGAFIPKGMSLELEGDANDYLGKGLSGGKIIVYPPKNSDFEPDKNILIGNVAFYGATSGEAYINGVAGERFCVRNSGVKAVIEGVGDHGCEYMTGGKVVVLGKTGRNFAAGMSGGVAYLLDFDDIYCNKSMVLLEKIESEEELNEIKSMIEKHVEHTGSPLGKKVLNDWAGHLQRFTKVIPKDYKLMLENIDKAYKAGFSGEEALMVAFEERFKS</sequence>
<evidence type="ECO:0000256" key="7">
    <source>
        <dbReference type="ARBA" id="ARBA00022643"/>
    </source>
</evidence>
<dbReference type="EC" id="1.4.7.1" evidence="18"/>
<keyword evidence="5" id="KW-0028">Amino-acid biosynthesis</keyword>
<dbReference type="FunFam" id="3.60.20.10:FF:000001">
    <property type="entry name" value="Glutamate synthase, large subunit"/>
    <property type="match status" value="1"/>
</dbReference>
<dbReference type="FunFam" id="3.20.20.70:FF:000053">
    <property type="entry name" value="Glutamate synthase large subunit"/>
    <property type="match status" value="1"/>
</dbReference>
<dbReference type="SUPFAM" id="SSF69336">
    <property type="entry name" value="Alpha subunit of glutamate synthase, C-terminal domain"/>
    <property type="match status" value="1"/>
</dbReference>
<dbReference type="Pfam" id="PF01645">
    <property type="entry name" value="Glu_synthase"/>
    <property type="match status" value="1"/>
</dbReference>
<dbReference type="GO" id="GO:0046872">
    <property type="term" value="F:metal ion binding"/>
    <property type="evidence" value="ECO:0007669"/>
    <property type="project" value="UniProtKB-KW"/>
</dbReference>
<dbReference type="CDD" id="cd00982">
    <property type="entry name" value="gltB_C"/>
    <property type="match status" value="1"/>
</dbReference>
<dbReference type="InterPro" id="IPR029055">
    <property type="entry name" value="Ntn_hydrolases_N"/>
</dbReference>
<evidence type="ECO:0000256" key="15">
    <source>
        <dbReference type="ARBA" id="ARBA00023291"/>
    </source>
</evidence>
<keyword evidence="13" id="KW-0411">Iron-sulfur</keyword>
<evidence type="ECO:0000256" key="2">
    <source>
        <dbReference type="ARBA" id="ARBA00001927"/>
    </source>
</evidence>
<dbReference type="RefSeq" id="WP_015759149.1">
    <property type="nucleotide sequence ID" value="NC_013216.1"/>
</dbReference>
<dbReference type="PANTHER" id="PTHR11938">
    <property type="entry name" value="FAD NADPH DEHYDROGENASE/OXIDOREDUCTASE"/>
    <property type="match status" value="1"/>
</dbReference>
<dbReference type="InterPro" id="IPR050711">
    <property type="entry name" value="ET-N_metabolism_enzyme"/>
</dbReference>
<dbReference type="FunFam" id="2.160.20.60:FF:000001">
    <property type="entry name" value="Glutamate synthase, large subunit"/>
    <property type="match status" value="1"/>
</dbReference>
<dbReference type="SUPFAM" id="SSF51395">
    <property type="entry name" value="FMN-linked oxidoreductases"/>
    <property type="match status" value="1"/>
</dbReference>
<evidence type="ECO:0000256" key="11">
    <source>
        <dbReference type="ARBA" id="ARBA00023002"/>
    </source>
</evidence>
<feature type="domain" description="Glutamine amidotransferase type-2" evidence="17">
    <location>
        <begin position="23"/>
        <end position="421"/>
    </location>
</feature>
<protein>
    <submittedName>
        <fullName evidence="18">Glutamate synthase (Ferredoxin)</fullName>
        <ecNumber evidence="18">1.4.7.1</ecNumber>
    </submittedName>
</protein>
<evidence type="ECO:0000256" key="6">
    <source>
        <dbReference type="ARBA" id="ARBA00022630"/>
    </source>
</evidence>
<dbReference type="Pfam" id="PF00310">
    <property type="entry name" value="GATase_2"/>
    <property type="match status" value="1"/>
</dbReference>
<dbReference type="Gene3D" id="3.20.20.70">
    <property type="entry name" value="Aldolase class I"/>
    <property type="match status" value="2"/>
</dbReference>
<reference evidence="18 19" key="1">
    <citation type="journal article" date="2009" name="Stand. Genomic Sci.">
        <title>Complete genome sequence of Desulfotomaculum acetoxidans type strain (5575).</title>
        <authorList>
            <person name="Spring S."/>
            <person name="Lapidus A."/>
            <person name="Schroder M."/>
            <person name="Gleim D."/>
            <person name="Sims D."/>
            <person name="Meincke L."/>
            <person name="Glavina Del Rio T."/>
            <person name="Tice H."/>
            <person name="Copeland A."/>
            <person name="Cheng J.F."/>
            <person name="Lucas S."/>
            <person name="Chen F."/>
            <person name="Nolan M."/>
            <person name="Bruce D."/>
            <person name="Goodwin L."/>
            <person name="Pitluck S."/>
            <person name="Ivanova N."/>
            <person name="Mavromatis K."/>
            <person name="Mikhailova N."/>
            <person name="Pati A."/>
            <person name="Chen A."/>
            <person name="Palaniappan K."/>
            <person name="Land M."/>
            <person name="Hauser L."/>
            <person name="Chang Y.J."/>
            <person name="Jeffries C.D."/>
            <person name="Chain P."/>
            <person name="Saunders E."/>
            <person name="Brettin T."/>
            <person name="Detter J.C."/>
            <person name="Goker M."/>
            <person name="Bristow J."/>
            <person name="Eisen J.A."/>
            <person name="Markowitz V."/>
            <person name="Hugenholtz P."/>
            <person name="Kyrpides N.C."/>
            <person name="Klenk H.P."/>
            <person name="Han C."/>
        </authorList>
    </citation>
    <scope>NUCLEOTIDE SEQUENCE [LARGE SCALE GENOMIC DNA]</scope>
    <source>
        <strain evidence="19">ATCC 49208 / DSM 771 / VKM B-1644</strain>
    </source>
</reference>
<dbReference type="eggNOG" id="COG0067">
    <property type="taxonomic scope" value="Bacteria"/>
</dbReference>
<keyword evidence="19" id="KW-1185">Reference proteome</keyword>
<dbReference type="GO" id="GO:0019676">
    <property type="term" value="P:ammonia assimilation cycle"/>
    <property type="evidence" value="ECO:0007669"/>
    <property type="project" value="TreeGrafter"/>
</dbReference>
<dbReference type="eggNOG" id="COG0070">
    <property type="taxonomic scope" value="Bacteria"/>
</dbReference>
<dbReference type="InterPro" id="IPR013785">
    <property type="entry name" value="Aldolase_TIM"/>
</dbReference>
<dbReference type="Pfam" id="PF04898">
    <property type="entry name" value="Glu_syn_central"/>
    <property type="match status" value="1"/>
</dbReference>
<evidence type="ECO:0000256" key="3">
    <source>
        <dbReference type="ARBA" id="ARBA00001974"/>
    </source>
</evidence>
<dbReference type="InterPro" id="IPR002489">
    <property type="entry name" value="Glu_synth_asu_C"/>
</dbReference>
<dbReference type="Gene3D" id="2.160.20.60">
    <property type="entry name" value="Glutamate synthase, alpha subunit, C-terminal domain"/>
    <property type="match status" value="1"/>
</dbReference>
<evidence type="ECO:0000256" key="16">
    <source>
        <dbReference type="ARBA" id="ARBA00029440"/>
    </source>
</evidence>
<keyword evidence="14" id="KW-0314">Glutamate biosynthesis</keyword>
<dbReference type="eggNOG" id="COG0069">
    <property type="taxonomic scope" value="Bacteria"/>
</dbReference>
<comment type="cofactor">
    <cofactor evidence="3">
        <name>FAD</name>
        <dbReference type="ChEBI" id="CHEBI:57692"/>
    </cofactor>
</comment>
<dbReference type="SUPFAM" id="SSF56235">
    <property type="entry name" value="N-terminal nucleophile aminohydrolases (Ntn hydrolases)"/>
    <property type="match status" value="1"/>
</dbReference>
<proteinExistence type="inferred from homology"/>
<gene>
    <name evidence="18" type="ordered locus">Dtox_3758</name>
</gene>
<evidence type="ECO:0000256" key="9">
    <source>
        <dbReference type="ARBA" id="ARBA00022827"/>
    </source>
</evidence>
<comment type="cofactor">
    <cofactor evidence="2">
        <name>[3Fe-4S] cluster</name>
        <dbReference type="ChEBI" id="CHEBI:21137"/>
    </cofactor>
</comment>
<accession>C8VX69</accession>
<dbReference type="GO" id="GO:0051538">
    <property type="term" value="F:3 iron, 4 sulfur cluster binding"/>
    <property type="evidence" value="ECO:0007669"/>
    <property type="project" value="UniProtKB-KW"/>
</dbReference>
<evidence type="ECO:0000256" key="14">
    <source>
        <dbReference type="ARBA" id="ARBA00023164"/>
    </source>
</evidence>
<evidence type="ECO:0000256" key="12">
    <source>
        <dbReference type="ARBA" id="ARBA00023004"/>
    </source>
</evidence>
<dbReference type="InterPro" id="IPR002932">
    <property type="entry name" value="Glu_synthdom"/>
</dbReference>
<evidence type="ECO:0000256" key="5">
    <source>
        <dbReference type="ARBA" id="ARBA00022605"/>
    </source>
</evidence>
<dbReference type="NCBIfam" id="NF008730">
    <property type="entry name" value="PRK11750.1"/>
    <property type="match status" value="1"/>
</dbReference>
<keyword evidence="11 18" id="KW-0560">Oxidoreductase</keyword>
<evidence type="ECO:0000256" key="10">
    <source>
        <dbReference type="ARBA" id="ARBA00022962"/>
    </source>
</evidence>
<organism evidence="18 19">
    <name type="scientific">Desulfofarcimen acetoxidans (strain ATCC 49208 / DSM 771 / KCTC 5769 / VKM B-1644 / 5575)</name>
    <name type="common">Desulfotomaculum acetoxidans</name>
    <dbReference type="NCBI Taxonomy" id="485916"/>
    <lineage>
        <taxon>Bacteria</taxon>
        <taxon>Bacillati</taxon>
        <taxon>Bacillota</taxon>
        <taxon>Clostridia</taxon>
        <taxon>Eubacteriales</taxon>
        <taxon>Peptococcaceae</taxon>
        <taxon>Desulfofarcimen</taxon>
    </lineage>
</organism>
<dbReference type="CDD" id="cd00713">
    <property type="entry name" value="GltS"/>
    <property type="match status" value="1"/>
</dbReference>
<evidence type="ECO:0000256" key="13">
    <source>
        <dbReference type="ARBA" id="ARBA00023014"/>
    </source>
</evidence>
<comment type="pathway">
    <text evidence="16">Amino-acid biosynthesis.</text>
</comment>
<dbReference type="STRING" id="485916.Dtox_3758"/>
<dbReference type="InterPro" id="IPR036485">
    <property type="entry name" value="Glu_synth_asu_C_sf"/>
</dbReference>
<keyword evidence="15" id="KW-0003">3Fe-4S</keyword>
<dbReference type="OrthoDB" id="9758182at2"/>
<dbReference type="PANTHER" id="PTHR11938:SF133">
    <property type="entry name" value="GLUTAMATE SYNTHASE (NADH)"/>
    <property type="match status" value="1"/>
</dbReference>
<evidence type="ECO:0000259" key="17">
    <source>
        <dbReference type="PROSITE" id="PS51278"/>
    </source>
</evidence>
<dbReference type="FunFam" id="3.20.20.70:FF:000031">
    <property type="entry name" value="Glutamate synthase 1 [NADH]"/>
    <property type="match status" value="1"/>
</dbReference>
<dbReference type="Proteomes" id="UP000002217">
    <property type="component" value="Chromosome"/>
</dbReference>
<evidence type="ECO:0000256" key="8">
    <source>
        <dbReference type="ARBA" id="ARBA00022723"/>
    </source>
</evidence>
<dbReference type="PROSITE" id="PS51278">
    <property type="entry name" value="GATASE_TYPE_2"/>
    <property type="match status" value="1"/>
</dbReference>
<dbReference type="InterPro" id="IPR017932">
    <property type="entry name" value="GATase_2_dom"/>
</dbReference>
<comment type="cofactor">
    <cofactor evidence="1">
        <name>FMN</name>
        <dbReference type="ChEBI" id="CHEBI:58210"/>
    </cofactor>
</comment>
<keyword evidence="9" id="KW-0274">FAD</keyword>
<name>C8VX69_DESAS</name>
<dbReference type="KEGG" id="dae:Dtox_3758"/>
<evidence type="ECO:0000313" key="18">
    <source>
        <dbReference type="EMBL" id="ACV64465.1"/>
    </source>
</evidence>